<name>A0ABS0S9Z1_9HYPH</name>
<keyword evidence="4" id="KW-1185">Reference proteome</keyword>
<keyword evidence="2" id="KW-0560">Oxidoreductase</keyword>
<dbReference type="Proteomes" id="UP000601789">
    <property type="component" value="Unassembled WGS sequence"/>
</dbReference>
<evidence type="ECO:0000313" key="3">
    <source>
        <dbReference type="EMBL" id="MBI1620106.1"/>
    </source>
</evidence>
<reference evidence="3 4" key="1">
    <citation type="submission" date="2020-10" db="EMBL/GenBank/DDBJ databases">
        <title>Aquamicrobium zhengzhouensis sp. nov., a exopolysaccharide producing bacterium isolated from farmland soil.</title>
        <authorList>
            <person name="Wang X."/>
        </authorList>
    </citation>
    <scope>NUCLEOTIDE SEQUENCE [LARGE SCALE GENOMIC DNA]</scope>
    <source>
        <strain evidence="4">cd-1</strain>
    </source>
</reference>
<dbReference type="SUPFAM" id="SSF51735">
    <property type="entry name" value="NAD(P)-binding Rossmann-fold domains"/>
    <property type="match status" value="1"/>
</dbReference>
<dbReference type="InterPro" id="IPR036291">
    <property type="entry name" value="NAD(P)-bd_dom_sf"/>
</dbReference>
<comment type="caution">
    <text evidence="3">The sequence shown here is derived from an EMBL/GenBank/DDBJ whole genome shotgun (WGS) entry which is preliminary data.</text>
</comment>
<accession>A0ABS0S9Z1</accession>
<dbReference type="Pfam" id="PF13561">
    <property type="entry name" value="adh_short_C2"/>
    <property type="match status" value="1"/>
</dbReference>
<protein>
    <submittedName>
        <fullName evidence="3">SDR family oxidoreductase</fullName>
    </submittedName>
</protein>
<evidence type="ECO:0000313" key="4">
    <source>
        <dbReference type="Proteomes" id="UP000601789"/>
    </source>
</evidence>
<dbReference type="EMBL" id="JADGMQ010000002">
    <property type="protein sequence ID" value="MBI1620106.1"/>
    <property type="molecule type" value="Genomic_DNA"/>
</dbReference>
<dbReference type="PANTHER" id="PTHR43639">
    <property type="entry name" value="OXIDOREDUCTASE, SHORT-CHAIN DEHYDROGENASE/REDUCTASE FAMILY (AFU_ORTHOLOGUE AFUA_5G02870)"/>
    <property type="match status" value="1"/>
</dbReference>
<organism evidence="3 4">
    <name type="scientific">Aquamicrobium zhengzhouense</name>
    <dbReference type="NCBI Taxonomy" id="2781738"/>
    <lineage>
        <taxon>Bacteria</taxon>
        <taxon>Pseudomonadati</taxon>
        <taxon>Pseudomonadota</taxon>
        <taxon>Alphaproteobacteria</taxon>
        <taxon>Hyphomicrobiales</taxon>
        <taxon>Phyllobacteriaceae</taxon>
        <taxon>Aquamicrobium</taxon>
    </lineage>
</organism>
<dbReference type="Gene3D" id="3.40.50.720">
    <property type="entry name" value="NAD(P)-binding Rossmann-like Domain"/>
    <property type="match status" value="1"/>
</dbReference>
<dbReference type="InterPro" id="IPR002347">
    <property type="entry name" value="SDR_fam"/>
</dbReference>
<evidence type="ECO:0000256" key="2">
    <source>
        <dbReference type="ARBA" id="ARBA00023002"/>
    </source>
</evidence>
<evidence type="ECO:0000256" key="1">
    <source>
        <dbReference type="ARBA" id="ARBA00006484"/>
    </source>
</evidence>
<proteinExistence type="inferred from homology"/>
<gene>
    <name evidence="3" type="ORF">IOD40_05440</name>
</gene>
<dbReference type="CDD" id="cd05233">
    <property type="entry name" value="SDR_c"/>
    <property type="match status" value="1"/>
</dbReference>
<dbReference type="RefSeq" id="WP_198475093.1">
    <property type="nucleotide sequence ID" value="NZ_JADGMQ010000002.1"/>
</dbReference>
<dbReference type="PANTHER" id="PTHR43639:SF1">
    <property type="entry name" value="SHORT-CHAIN DEHYDROGENASE_REDUCTASE FAMILY PROTEIN"/>
    <property type="match status" value="1"/>
</dbReference>
<comment type="similarity">
    <text evidence="1">Belongs to the short-chain dehydrogenases/reductases (SDR) family.</text>
</comment>
<dbReference type="PRINTS" id="PR00080">
    <property type="entry name" value="SDRFAMILY"/>
</dbReference>
<dbReference type="PRINTS" id="PR00081">
    <property type="entry name" value="GDHRDH"/>
</dbReference>
<sequence>MTRPVALITGASHGIGAATARMLAAEGFDICVNYRSDHQAAENVVADCEALGVRAASVSANVGDPDDVQRLFAECDAELGPVTCLVNNAGIIGSACRLEELSPELLASTFAINTFGVFYCTQQAALRMSTRHGGAGGSIINMSSIAAMLGSPNEYVHYAASKGAVESLTAGSGKELAPEGIRVNAIRVGTTNTRIHSEGGNPARPAKIAALTPMGRIAEPEDIARAVVWLASPGAGFVTGTTITVSGGF</sequence>